<evidence type="ECO:0000313" key="1">
    <source>
        <dbReference type="EMBL" id="AXJ12685.1"/>
    </source>
</evidence>
<protein>
    <submittedName>
        <fullName evidence="1">Uncharacterized protein</fullName>
    </submittedName>
</protein>
<proteinExistence type="predicted"/>
<accession>A0A345VIY3</accession>
<sequence length="34" mass="4118">MNYIRVKKGLEPLYHTPNKPYATISKREWLELLD</sequence>
<reference evidence="1 2" key="1">
    <citation type="submission" date="2017-07" db="EMBL/GenBank/DDBJ databases">
        <title>Streptococcus pluranimalium as cause of bovine abortion.</title>
        <authorList>
            <person name="Rodriguez Campos S."/>
            <person name="Gobeli Brawand S."/>
            <person name="Brodard I."/>
            <person name="Rychener L."/>
            <person name="Perreten V."/>
        </authorList>
    </citation>
    <scope>NUCLEOTIDE SEQUENCE [LARGE SCALE GENOMIC DNA]</scope>
    <source>
        <strain evidence="1 2">14A0014</strain>
    </source>
</reference>
<organism evidence="1 2">
    <name type="scientific">Streptococcus pluranimalium</name>
    <dbReference type="NCBI Taxonomy" id="82348"/>
    <lineage>
        <taxon>Bacteria</taxon>
        <taxon>Bacillati</taxon>
        <taxon>Bacillota</taxon>
        <taxon>Bacilli</taxon>
        <taxon>Lactobacillales</taxon>
        <taxon>Streptococcaceae</taxon>
        <taxon>Streptococcus</taxon>
    </lineage>
</organism>
<dbReference type="Proteomes" id="UP000255411">
    <property type="component" value="Chromosome"/>
</dbReference>
<evidence type="ECO:0000313" key="2">
    <source>
        <dbReference type="Proteomes" id="UP000255411"/>
    </source>
</evidence>
<dbReference type="EMBL" id="CP022601">
    <property type="protein sequence ID" value="AXJ12685.1"/>
    <property type="molecule type" value="Genomic_DNA"/>
</dbReference>
<name>A0A345VIY3_9STRE</name>
<gene>
    <name evidence="1" type="ORF">Sp14A_07590</name>
</gene>
<dbReference type="AlphaFoldDB" id="A0A345VIY3"/>